<proteinExistence type="predicted"/>
<sequence>MLDVYEGVQEIEAFPHPYKFDSDIAHHVNNFRELKEEGSPPLIKQKFLYNSPYLSTVQFQVPHVQFSSNCKKFPSSWSDREARGEICVMLYKMNDTAAPLCFQ</sequence>
<dbReference type="AlphaFoldDB" id="A0A915JXN2"/>
<evidence type="ECO:0000313" key="2">
    <source>
        <dbReference type="WBParaSite" id="nRc.2.0.1.t30843-RA"/>
    </source>
</evidence>
<dbReference type="WBParaSite" id="nRc.2.0.1.t30843-RA">
    <property type="protein sequence ID" value="nRc.2.0.1.t30843-RA"/>
    <property type="gene ID" value="nRc.2.0.1.g30843"/>
</dbReference>
<dbReference type="Proteomes" id="UP000887565">
    <property type="component" value="Unplaced"/>
</dbReference>
<name>A0A915JXN2_ROMCU</name>
<accession>A0A915JXN2</accession>
<reference evidence="2" key="1">
    <citation type="submission" date="2022-11" db="UniProtKB">
        <authorList>
            <consortium name="WormBaseParasite"/>
        </authorList>
    </citation>
    <scope>IDENTIFICATION</scope>
</reference>
<keyword evidence="1" id="KW-1185">Reference proteome</keyword>
<evidence type="ECO:0000313" key="1">
    <source>
        <dbReference type="Proteomes" id="UP000887565"/>
    </source>
</evidence>
<protein>
    <submittedName>
        <fullName evidence="2">Uncharacterized protein</fullName>
    </submittedName>
</protein>
<organism evidence="1 2">
    <name type="scientific">Romanomermis culicivorax</name>
    <name type="common">Nematode worm</name>
    <dbReference type="NCBI Taxonomy" id="13658"/>
    <lineage>
        <taxon>Eukaryota</taxon>
        <taxon>Metazoa</taxon>
        <taxon>Ecdysozoa</taxon>
        <taxon>Nematoda</taxon>
        <taxon>Enoplea</taxon>
        <taxon>Dorylaimia</taxon>
        <taxon>Mermithida</taxon>
        <taxon>Mermithoidea</taxon>
        <taxon>Mermithidae</taxon>
        <taxon>Romanomermis</taxon>
    </lineage>
</organism>